<name>A0AAE0HPI3_9PEZI</name>
<comment type="caution">
    <text evidence="2">The sequence shown here is derived from an EMBL/GenBank/DDBJ whole genome shotgun (WGS) entry which is preliminary data.</text>
</comment>
<sequence>MADYTVIILEKLDQREAADPALPNSLLKMLNYARAEQKQDLDVLDETDLSTILSTSGGTIPLAKRRRADLVASTTAFRAWLVDAGPAAAPRKPLVHGDLHLVRGRNGSSGRRGDPRYLSALTRFCATLVRALRARPGEYVPLVFFCGSHVERDDMYCGGRALVCSLIAQLLRWGFGGGGGSGNGDSARGSGWVGFDEELRRVQENGAVDGAIQNQLRAVERGEEGVGDGLGISRLCNLFACLVRRLPRGVTVVCIVEGVSHYELDDYEDEMLRVVGRLLGLISDKSMAAVVKVLATSPTTTDSVQWKLEGDDDDGTCFLSLAEDRPMGQAGGMPRLWGNSDEDEHSGNSDVSLSSDLTNSDDSDDAGTDGRAQIPTALIHVEPTITSHA</sequence>
<evidence type="ECO:0000313" key="3">
    <source>
        <dbReference type="Proteomes" id="UP001278766"/>
    </source>
</evidence>
<keyword evidence="3" id="KW-1185">Reference proteome</keyword>
<dbReference type="PANTHER" id="PTHR40619:SF3">
    <property type="entry name" value="FUNGAL STAND N-TERMINAL GOODBYE DOMAIN-CONTAINING PROTEIN"/>
    <property type="match status" value="1"/>
</dbReference>
<reference evidence="2" key="2">
    <citation type="submission" date="2023-06" db="EMBL/GenBank/DDBJ databases">
        <authorList>
            <consortium name="Lawrence Berkeley National Laboratory"/>
            <person name="Haridas S."/>
            <person name="Hensen N."/>
            <person name="Bonometti L."/>
            <person name="Westerberg I."/>
            <person name="Brannstrom I.O."/>
            <person name="Guillou S."/>
            <person name="Cros-Aarteil S."/>
            <person name="Calhoun S."/>
            <person name="Kuo A."/>
            <person name="Mondo S."/>
            <person name="Pangilinan J."/>
            <person name="Riley R."/>
            <person name="Labutti K."/>
            <person name="Andreopoulos B."/>
            <person name="Lipzen A."/>
            <person name="Chen C."/>
            <person name="Yanf M."/>
            <person name="Daum C."/>
            <person name="Ng V."/>
            <person name="Clum A."/>
            <person name="Steindorff A."/>
            <person name="Ohm R."/>
            <person name="Martin F."/>
            <person name="Silar P."/>
            <person name="Natvig D."/>
            <person name="Lalanne C."/>
            <person name="Gautier V."/>
            <person name="Ament-Velasquez S.L."/>
            <person name="Kruys A."/>
            <person name="Hutchinson M.I."/>
            <person name="Powell A.J."/>
            <person name="Barry K."/>
            <person name="Miller A.N."/>
            <person name="Grigoriev I.V."/>
            <person name="Debuchy R."/>
            <person name="Gladieux P."/>
            <person name="Thoren M.H."/>
            <person name="Johannesson H."/>
        </authorList>
    </citation>
    <scope>NUCLEOTIDE SEQUENCE</scope>
    <source>
        <strain evidence="2">CBS 168.71</strain>
    </source>
</reference>
<organism evidence="2 3">
    <name type="scientific">Chaetomium fimeti</name>
    <dbReference type="NCBI Taxonomy" id="1854472"/>
    <lineage>
        <taxon>Eukaryota</taxon>
        <taxon>Fungi</taxon>
        <taxon>Dikarya</taxon>
        <taxon>Ascomycota</taxon>
        <taxon>Pezizomycotina</taxon>
        <taxon>Sordariomycetes</taxon>
        <taxon>Sordariomycetidae</taxon>
        <taxon>Sordariales</taxon>
        <taxon>Chaetomiaceae</taxon>
        <taxon>Chaetomium</taxon>
    </lineage>
</organism>
<dbReference type="EMBL" id="JAUEPN010000002">
    <property type="protein sequence ID" value="KAK3299451.1"/>
    <property type="molecule type" value="Genomic_DNA"/>
</dbReference>
<protein>
    <submittedName>
        <fullName evidence="2">Uncharacterized protein</fullName>
    </submittedName>
</protein>
<reference evidence="2" key="1">
    <citation type="journal article" date="2023" name="Mol. Phylogenet. Evol.">
        <title>Genome-scale phylogeny and comparative genomics of the fungal order Sordariales.</title>
        <authorList>
            <person name="Hensen N."/>
            <person name="Bonometti L."/>
            <person name="Westerberg I."/>
            <person name="Brannstrom I.O."/>
            <person name="Guillou S."/>
            <person name="Cros-Aarteil S."/>
            <person name="Calhoun S."/>
            <person name="Haridas S."/>
            <person name="Kuo A."/>
            <person name="Mondo S."/>
            <person name="Pangilinan J."/>
            <person name="Riley R."/>
            <person name="LaButti K."/>
            <person name="Andreopoulos B."/>
            <person name="Lipzen A."/>
            <person name="Chen C."/>
            <person name="Yan M."/>
            <person name="Daum C."/>
            <person name="Ng V."/>
            <person name="Clum A."/>
            <person name="Steindorff A."/>
            <person name="Ohm R.A."/>
            <person name="Martin F."/>
            <person name="Silar P."/>
            <person name="Natvig D.O."/>
            <person name="Lalanne C."/>
            <person name="Gautier V."/>
            <person name="Ament-Velasquez S.L."/>
            <person name="Kruys A."/>
            <person name="Hutchinson M.I."/>
            <person name="Powell A.J."/>
            <person name="Barry K."/>
            <person name="Miller A.N."/>
            <person name="Grigoriev I.V."/>
            <person name="Debuchy R."/>
            <person name="Gladieux P."/>
            <person name="Hiltunen Thoren M."/>
            <person name="Johannesson H."/>
        </authorList>
    </citation>
    <scope>NUCLEOTIDE SEQUENCE</scope>
    <source>
        <strain evidence="2">CBS 168.71</strain>
    </source>
</reference>
<gene>
    <name evidence="2" type="ORF">B0H64DRAFT_455397</name>
</gene>
<proteinExistence type="predicted"/>
<accession>A0AAE0HPI3</accession>
<dbReference type="Proteomes" id="UP001278766">
    <property type="component" value="Unassembled WGS sequence"/>
</dbReference>
<dbReference type="RefSeq" id="XP_062662965.1">
    <property type="nucleotide sequence ID" value="XM_062807302.1"/>
</dbReference>
<dbReference type="AlphaFoldDB" id="A0AAE0HPI3"/>
<evidence type="ECO:0000313" key="2">
    <source>
        <dbReference type="EMBL" id="KAK3299451.1"/>
    </source>
</evidence>
<evidence type="ECO:0000256" key="1">
    <source>
        <dbReference type="SAM" id="MobiDB-lite"/>
    </source>
</evidence>
<feature type="compositionally biased region" description="Low complexity" evidence="1">
    <location>
        <begin position="348"/>
        <end position="358"/>
    </location>
</feature>
<feature type="region of interest" description="Disordered" evidence="1">
    <location>
        <begin position="325"/>
        <end position="389"/>
    </location>
</feature>
<dbReference type="GeneID" id="87844250"/>
<dbReference type="PANTHER" id="PTHR40619">
    <property type="entry name" value="FUNGAL STAND N-TERMINAL GOODBYE DOMAIN-CONTAINING PROTEIN"/>
    <property type="match status" value="1"/>
</dbReference>